<name>B3MNI8_DROAN</name>
<dbReference type="EMBL" id="CH902620">
    <property type="protein sequence ID" value="EDV32096.1"/>
    <property type="molecule type" value="Genomic_DNA"/>
</dbReference>
<dbReference type="eggNOG" id="KOG3346">
    <property type="taxonomic scope" value="Eukaryota"/>
</dbReference>
<dbReference type="SMR" id="B3MNI8"/>
<dbReference type="KEGG" id="dan:6497036"/>
<dbReference type="OMA" id="LIYEQKC"/>
<dbReference type="FunCoup" id="B3MNI8">
    <property type="interactions" value="413"/>
</dbReference>
<proteinExistence type="predicted"/>
<dbReference type="InterPro" id="IPR036610">
    <property type="entry name" value="PEBP-like_sf"/>
</dbReference>
<dbReference type="InterPro" id="IPR035810">
    <property type="entry name" value="PEBP_euk"/>
</dbReference>
<dbReference type="Gene3D" id="3.90.280.10">
    <property type="entry name" value="PEBP-like"/>
    <property type="match status" value="1"/>
</dbReference>
<evidence type="ECO:0000313" key="1">
    <source>
        <dbReference type="EMBL" id="EDV32096.1"/>
    </source>
</evidence>
<dbReference type="MEROPS" id="I51.002"/>
<keyword evidence="2" id="KW-1185">Reference proteome</keyword>
<dbReference type="SUPFAM" id="SSF49777">
    <property type="entry name" value="PEBP-like"/>
    <property type="match status" value="1"/>
</dbReference>
<dbReference type="Pfam" id="PF01161">
    <property type="entry name" value="PBP"/>
    <property type="match status" value="1"/>
</dbReference>
<dbReference type="Proteomes" id="UP000007801">
    <property type="component" value="Unassembled WGS sequence"/>
</dbReference>
<dbReference type="OrthoDB" id="2506647at2759"/>
<gene>
    <name evidence="1" type="primary">Dana\GF14208</name>
    <name evidence="1" type="synonym">dana_GLEANR_14969</name>
    <name evidence="1" type="ORF">GF14208</name>
</gene>
<organism evidence="1 2">
    <name type="scientific">Drosophila ananassae</name>
    <name type="common">Fruit fly</name>
    <dbReference type="NCBI Taxonomy" id="7217"/>
    <lineage>
        <taxon>Eukaryota</taxon>
        <taxon>Metazoa</taxon>
        <taxon>Ecdysozoa</taxon>
        <taxon>Arthropoda</taxon>
        <taxon>Hexapoda</taxon>
        <taxon>Insecta</taxon>
        <taxon>Pterygota</taxon>
        <taxon>Neoptera</taxon>
        <taxon>Endopterygota</taxon>
        <taxon>Diptera</taxon>
        <taxon>Brachycera</taxon>
        <taxon>Muscomorpha</taxon>
        <taxon>Ephydroidea</taxon>
        <taxon>Drosophilidae</taxon>
        <taxon>Drosophila</taxon>
        <taxon>Sophophora</taxon>
    </lineage>
</organism>
<protein>
    <submittedName>
        <fullName evidence="1">Uncharacterized protein</fullName>
    </submittedName>
</protein>
<dbReference type="InterPro" id="IPR008914">
    <property type="entry name" value="PEBP"/>
</dbReference>
<dbReference type="PANTHER" id="PTHR11362">
    <property type="entry name" value="PHOSPHATIDYLETHANOLAMINE-BINDING PROTEIN"/>
    <property type="match status" value="1"/>
</dbReference>
<dbReference type="AlphaFoldDB" id="B3MNI8"/>
<dbReference type="FunFam" id="3.90.280.10:FF:000006">
    <property type="entry name" value="protein D3"/>
    <property type="match status" value="1"/>
</dbReference>
<dbReference type="InParanoid" id="B3MNI8"/>
<dbReference type="STRING" id="7217.B3MNI8"/>
<dbReference type="GeneID" id="6497036"/>
<dbReference type="PANTHER" id="PTHR11362:SF82">
    <property type="entry name" value="PHOSPHATIDYLETHANOLAMINE-BINDING PROTEIN 4"/>
    <property type="match status" value="1"/>
</dbReference>
<dbReference type="CDD" id="cd00866">
    <property type="entry name" value="PEBP_euk"/>
    <property type="match status" value="1"/>
</dbReference>
<dbReference type="HOGENOM" id="CLU_043994_5_1_1"/>
<evidence type="ECO:0000313" key="2">
    <source>
        <dbReference type="Proteomes" id="UP000007801"/>
    </source>
</evidence>
<reference evidence="1 2" key="1">
    <citation type="journal article" date="2007" name="Nature">
        <title>Evolution of genes and genomes on the Drosophila phylogeny.</title>
        <authorList>
            <consortium name="Drosophila 12 Genomes Consortium"/>
            <person name="Clark A.G."/>
            <person name="Eisen M.B."/>
            <person name="Smith D.R."/>
            <person name="Bergman C.M."/>
            <person name="Oliver B."/>
            <person name="Markow T.A."/>
            <person name="Kaufman T.C."/>
            <person name="Kellis M."/>
            <person name="Gelbart W."/>
            <person name="Iyer V.N."/>
            <person name="Pollard D.A."/>
            <person name="Sackton T.B."/>
            <person name="Larracuente A.M."/>
            <person name="Singh N.D."/>
            <person name="Abad J.P."/>
            <person name="Abt D.N."/>
            <person name="Adryan B."/>
            <person name="Aguade M."/>
            <person name="Akashi H."/>
            <person name="Anderson W.W."/>
            <person name="Aquadro C.F."/>
            <person name="Ardell D.H."/>
            <person name="Arguello R."/>
            <person name="Artieri C.G."/>
            <person name="Barbash D.A."/>
            <person name="Barker D."/>
            <person name="Barsanti P."/>
            <person name="Batterham P."/>
            <person name="Batzoglou S."/>
            <person name="Begun D."/>
            <person name="Bhutkar A."/>
            <person name="Blanco E."/>
            <person name="Bosak S.A."/>
            <person name="Bradley R.K."/>
            <person name="Brand A.D."/>
            <person name="Brent M.R."/>
            <person name="Brooks A.N."/>
            <person name="Brown R.H."/>
            <person name="Butlin R.K."/>
            <person name="Caggese C."/>
            <person name="Calvi B.R."/>
            <person name="Bernardo de Carvalho A."/>
            <person name="Caspi A."/>
            <person name="Castrezana S."/>
            <person name="Celniker S.E."/>
            <person name="Chang J.L."/>
            <person name="Chapple C."/>
            <person name="Chatterji S."/>
            <person name="Chinwalla A."/>
            <person name="Civetta A."/>
            <person name="Clifton S.W."/>
            <person name="Comeron J.M."/>
            <person name="Costello J.C."/>
            <person name="Coyne J.A."/>
            <person name="Daub J."/>
            <person name="David R.G."/>
            <person name="Delcher A.L."/>
            <person name="Delehaunty K."/>
            <person name="Do C.B."/>
            <person name="Ebling H."/>
            <person name="Edwards K."/>
            <person name="Eickbush T."/>
            <person name="Evans J.D."/>
            <person name="Filipski A."/>
            <person name="Findeiss S."/>
            <person name="Freyhult E."/>
            <person name="Fulton L."/>
            <person name="Fulton R."/>
            <person name="Garcia A.C."/>
            <person name="Gardiner A."/>
            <person name="Garfield D.A."/>
            <person name="Garvin B.E."/>
            <person name="Gibson G."/>
            <person name="Gilbert D."/>
            <person name="Gnerre S."/>
            <person name="Godfrey J."/>
            <person name="Good R."/>
            <person name="Gotea V."/>
            <person name="Gravely B."/>
            <person name="Greenberg A.J."/>
            <person name="Griffiths-Jones S."/>
            <person name="Gross S."/>
            <person name="Guigo R."/>
            <person name="Gustafson E.A."/>
            <person name="Haerty W."/>
            <person name="Hahn M.W."/>
            <person name="Halligan D.L."/>
            <person name="Halpern A.L."/>
            <person name="Halter G.M."/>
            <person name="Han M.V."/>
            <person name="Heger A."/>
            <person name="Hillier L."/>
            <person name="Hinrichs A.S."/>
            <person name="Holmes I."/>
            <person name="Hoskins R.A."/>
            <person name="Hubisz M.J."/>
            <person name="Hultmark D."/>
            <person name="Huntley M.A."/>
            <person name="Jaffe D.B."/>
            <person name="Jagadeeshan S."/>
            <person name="Jeck W.R."/>
            <person name="Johnson J."/>
            <person name="Jones C.D."/>
            <person name="Jordan W.C."/>
            <person name="Karpen G.H."/>
            <person name="Kataoka E."/>
            <person name="Keightley P.D."/>
            <person name="Kheradpour P."/>
            <person name="Kirkness E.F."/>
            <person name="Koerich L.B."/>
            <person name="Kristiansen K."/>
            <person name="Kudrna D."/>
            <person name="Kulathinal R.J."/>
            <person name="Kumar S."/>
            <person name="Kwok R."/>
            <person name="Lander E."/>
            <person name="Langley C.H."/>
            <person name="Lapoint R."/>
            <person name="Lazzaro B.P."/>
            <person name="Lee S.J."/>
            <person name="Levesque L."/>
            <person name="Li R."/>
            <person name="Lin C.F."/>
            <person name="Lin M.F."/>
            <person name="Lindblad-Toh K."/>
            <person name="Llopart A."/>
            <person name="Long M."/>
            <person name="Low L."/>
            <person name="Lozovsky E."/>
            <person name="Lu J."/>
            <person name="Luo M."/>
            <person name="Machado C.A."/>
            <person name="Makalowski W."/>
            <person name="Marzo M."/>
            <person name="Matsuda M."/>
            <person name="Matzkin L."/>
            <person name="McAllister B."/>
            <person name="McBride C.S."/>
            <person name="McKernan B."/>
            <person name="McKernan K."/>
            <person name="Mendez-Lago M."/>
            <person name="Minx P."/>
            <person name="Mollenhauer M.U."/>
            <person name="Montooth K."/>
            <person name="Mount S.M."/>
            <person name="Mu X."/>
            <person name="Myers E."/>
            <person name="Negre B."/>
            <person name="Newfeld S."/>
            <person name="Nielsen R."/>
            <person name="Noor M.A."/>
            <person name="O'Grady P."/>
            <person name="Pachter L."/>
            <person name="Papaceit M."/>
            <person name="Parisi M.J."/>
            <person name="Parisi M."/>
            <person name="Parts L."/>
            <person name="Pedersen J.S."/>
            <person name="Pesole G."/>
            <person name="Phillippy A.M."/>
            <person name="Ponting C.P."/>
            <person name="Pop M."/>
            <person name="Porcelli D."/>
            <person name="Powell J.R."/>
            <person name="Prohaska S."/>
            <person name="Pruitt K."/>
            <person name="Puig M."/>
            <person name="Quesneville H."/>
            <person name="Ram K.R."/>
            <person name="Rand D."/>
            <person name="Rasmussen M.D."/>
            <person name="Reed L.K."/>
            <person name="Reenan R."/>
            <person name="Reily A."/>
            <person name="Remington K.A."/>
            <person name="Rieger T.T."/>
            <person name="Ritchie M.G."/>
            <person name="Robin C."/>
            <person name="Rogers Y.H."/>
            <person name="Rohde C."/>
            <person name="Rozas J."/>
            <person name="Rubenfield M.J."/>
            <person name="Ruiz A."/>
            <person name="Russo S."/>
            <person name="Salzberg S.L."/>
            <person name="Sanchez-Gracia A."/>
            <person name="Saranga D.J."/>
            <person name="Sato H."/>
            <person name="Schaeffer S.W."/>
            <person name="Schatz M.C."/>
            <person name="Schlenke T."/>
            <person name="Schwartz R."/>
            <person name="Segarra C."/>
            <person name="Singh R.S."/>
            <person name="Sirot L."/>
            <person name="Sirota M."/>
            <person name="Sisneros N.B."/>
            <person name="Smith C.D."/>
            <person name="Smith T.F."/>
            <person name="Spieth J."/>
            <person name="Stage D.E."/>
            <person name="Stark A."/>
            <person name="Stephan W."/>
            <person name="Strausberg R.L."/>
            <person name="Strempel S."/>
            <person name="Sturgill D."/>
            <person name="Sutton G."/>
            <person name="Sutton G.G."/>
            <person name="Tao W."/>
            <person name="Teichmann S."/>
            <person name="Tobari Y.N."/>
            <person name="Tomimura Y."/>
            <person name="Tsolas J.M."/>
            <person name="Valente V.L."/>
            <person name="Venter E."/>
            <person name="Venter J.C."/>
            <person name="Vicario S."/>
            <person name="Vieira F.G."/>
            <person name="Vilella A.J."/>
            <person name="Villasante A."/>
            <person name="Walenz B."/>
            <person name="Wang J."/>
            <person name="Wasserman M."/>
            <person name="Watts T."/>
            <person name="Wilson D."/>
            <person name="Wilson R.K."/>
            <person name="Wing R.A."/>
            <person name="Wolfner M.F."/>
            <person name="Wong A."/>
            <person name="Wong G.K."/>
            <person name="Wu C.I."/>
            <person name="Wu G."/>
            <person name="Yamamoto D."/>
            <person name="Yang H.P."/>
            <person name="Yang S.P."/>
            <person name="Yorke J.A."/>
            <person name="Yoshida K."/>
            <person name="Zdobnov E."/>
            <person name="Zhang P."/>
            <person name="Zhang Y."/>
            <person name="Zimin A.V."/>
            <person name="Baldwin J."/>
            <person name="Abdouelleil A."/>
            <person name="Abdulkadir J."/>
            <person name="Abebe A."/>
            <person name="Abera B."/>
            <person name="Abreu J."/>
            <person name="Acer S.C."/>
            <person name="Aftuck L."/>
            <person name="Alexander A."/>
            <person name="An P."/>
            <person name="Anderson E."/>
            <person name="Anderson S."/>
            <person name="Arachi H."/>
            <person name="Azer M."/>
            <person name="Bachantsang P."/>
            <person name="Barry A."/>
            <person name="Bayul T."/>
            <person name="Berlin A."/>
            <person name="Bessette D."/>
            <person name="Bloom T."/>
            <person name="Blye J."/>
            <person name="Boguslavskiy L."/>
            <person name="Bonnet C."/>
            <person name="Boukhgalter B."/>
            <person name="Bourzgui I."/>
            <person name="Brown A."/>
            <person name="Cahill P."/>
            <person name="Channer S."/>
            <person name="Cheshatsang Y."/>
            <person name="Chuda L."/>
            <person name="Citroen M."/>
            <person name="Collymore A."/>
            <person name="Cooke P."/>
            <person name="Costello M."/>
            <person name="D'Aco K."/>
            <person name="Daza R."/>
            <person name="De Haan G."/>
            <person name="DeGray S."/>
            <person name="DeMaso C."/>
            <person name="Dhargay N."/>
            <person name="Dooley K."/>
            <person name="Dooley E."/>
            <person name="Doricent M."/>
            <person name="Dorje P."/>
            <person name="Dorjee K."/>
            <person name="Dupes A."/>
            <person name="Elong R."/>
            <person name="Falk J."/>
            <person name="Farina A."/>
            <person name="Faro S."/>
            <person name="Ferguson D."/>
            <person name="Fisher S."/>
            <person name="Foley C.D."/>
            <person name="Franke A."/>
            <person name="Friedrich D."/>
            <person name="Gadbois L."/>
            <person name="Gearin G."/>
            <person name="Gearin C.R."/>
            <person name="Giannoukos G."/>
            <person name="Goode T."/>
            <person name="Graham J."/>
            <person name="Grandbois E."/>
            <person name="Grewal S."/>
            <person name="Gyaltsen K."/>
            <person name="Hafez N."/>
            <person name="Hagos B."/>
            <person name="Hall J."/>
            <person name="Henson C."/>
            <person name="Hollinger A."/>
            <person name="Honan T."/>
            <person name="Huard M.D."/>
            <person name="Hughes L."/>
            <person name="Hurhula B."/>
            <person name="Husby M.E."/>
            <person name="Kamat A."/>
            <person name="Kanga B."/>
            <person name="Kashin S."/>
            <person name="Khazanovich D."/>
            <person name="Kisner P."/>
            <person name="Lance K."/>
            <person name="Lara M."/>
            <person name="Lee W."/>
            <person name="Lennon N."/>
            <person name="Letendre F."/>
            <person name="LeVine R."/>
            <person name="Lipovsky A."/>
            <person name="Liu X."/>
            <person name="Liu J."/>
            <person name="Liu S."/>
            <person name="Lokyitsang T."/>
            <person name="Lokyitsang Y."/>
            <person name="Lubonja R."/>
            <person name="Lui A."/>
            <person name="MacDonald P."/>
            <person name="Magnisalis V."/>
            <person name="Maru K."/>
            <person name="Matthews C."/>
            <person name="McCusker W."/>
            <person name="McDonough S."/>
            <person name="Mehta T."/>
            <person name="Meldrim J."/>
            <person name="Meneus L."/>
            <person name="Mihai O."/>
            <person name="Mihalev A."/>
            <person name="Mihova T."/>
            <person name="Mittelman R."/>
            <person name="Mlenga V."/>
            <person name="Montmayeur A."/>
            <person name="Mulrain L."/>
            <person name="Navidi A."/>
            <person name="Naylor J."/>
            <person name="Negash T."/>
            <person name="Nguyen T."/>
            <person name="Nguyen N."/>
            <person name="Nicol R."/>
            <person name="Norbu C."/>
            <person name="Norbu N."/>
            <person name="Novod N."/>
            <person name="O'Neill B."/>
            <person name="Osman S."/>
            <person name="Markiewicz E."/>
            <person name="Oyono O.L."/>
            <person name="Patti C."/>
            <person name="Phunkhang P."/>
            <person name="Pierre F."/>
            <person name="Priest M."/>
            <person name="Raghuraman S."/>
            <person name="Rege F."/>
            <person name="Reyes R."/>
            <person name="Rise C."/>
            <person name="Rogov P."/>
            <person name="Ross K."/>
            <person name="Ryan E."/>
            <person name="Settipalli S."/>
            <person name="Shea T."/>
            <person name="Sherpa N."/>
            <person name="Shi L."/>
            <person name="Shih D."/>
            <person name="Sparrow T."/>
            <person name="Spaulding J."/>
            <person name="Stalker J."/>
            <person name="Stange-Thomann N."/>
            <person name="Stavropoulos S."/>
            <person name="Stone C."/>
            <person name="Strader C."/>
            <person name="Tesfaye S."/>
            <person name="Thomson T."/>
            <person name="Thoulutsang Y."/>
            <person name="Thoulutsang D."/>
            <person name="Topham K."/>
            <person name="Topping I."/>
            <person name="Tsamla T."/>
            <person name="Vassiliev H."/>
            <person name="Vo A."/>
            <person name="Wangchuk T."/>
            <person name="Wangdi T."/>
            <person name="Weiand M."/>
            <person name="Wilkinson J."/>
            <person name="Wilson A."/>
            <person name="Yadav S."/>
            <person name="Young G."/>
            <person name="Yu Q."/>
            <person name="Zembek L."/>
            <person name="Zhong D."/>
            <person name="Zimmer A."/>
            <person name="Zwirko Z."/>
            <person name="Jaffe D.B."/>
            <person name="Alvarez P."/>
            <person name="Brockman W."/>
            <person name="Butler J."/>
            <person name="Chin C."/>
            <person name="Gnerre S."/>
            <person name="Grabherr M."/>
            <person name="Kleber M."/>
            <person name="Mauceli E."/>
            <person name="MacCallum I."/>
        </authorList>
    </citation>
    <scope>NUCLEOTIDE SEQUENCE [LARGE SCALE GENOMIC DNA]</scope>
    <source>
        <strain evidence="2">Tucson 14024-0371.13</strain>
    </source>
</reference>
<accession>B3MNI8</accession>
<sequence length="260" mass="28845">MSLVRLRSLRNLQCNTFSSLWNNFARCTTAVNAGKISNHISDPAAIRTLKTFSAGSEYPILTKEFAFTGAKRNYSSKAIAKTMEEHCVVPDVIEKAPTATATVEYPCDISVKPGQILTPTQVKDEPCVKWEADSSKLYTLCMTDPDAPSRKEPTFREWHHWLVGNIPGCDVSKGEVLSAYVGSGPPKDTGLHRYVFLIYEQRCKLTFDEKRLPNTSGEGRGGFKIATFAKKYALGTPVAGNLYQAEYDDYVPILYKQLGA</sequence>
<dbReference type="PhylomeDB" id="B3MNI8"/>